<dbReference type="EMBL" id="OC937936">
    <property type="protein sequence ID" value="CAD7661287.1"/>
    <property type="molecule type" value="Genomic_DNA"/>
</dbReference>
<proteinExistence type="predicted"/>
<sequence>MCNDWYIKRFLMATQLDVDNAFAMARDAMRWRKSYGVNTRSDADFPIEFYGAGAIFPYCADREGRPIAYLRVKIYKSFPKFSDYFKQFFIHIINNIDTQREENGWAMVWDLTGAGPSNWDLSMIRFVISSFRLYFPKGMQYLVIYGVPWIMTAFVNIGMKLLSEEARNKVIFASKDQIFSHIEPSNVPDFMGGKCEQNYRDVPKEVVRDCRDLGAERGINSDEIESVLKFIDKNNNV</sequence>
<keyword evidence="1" id="KW-1133">Transmembrane helix</keyword>
<reference evidence="3" key="1">
    <citation type="submission" date="2020-11" db="EMBL/GenBank/DDBJ databases">
        <authorList>
            <person name="Tran Van P."/>
        </authorList>
    </citation>
    <scope>NUCLEOTIDE SEQUENCE</scope>
</reference>
<dbReference type="SUPFAM" id="SSF52087">
    <property type="entry name" value="CRAL/TRIO domain"/>
    <property type="match status" value="1"/>
</dbReference>
<dbReference type="InterPro" id="IPR036865">
    <property type="entry name" value="CRAL-TRIO_dom_sf"/>
</dbReference>
<dbReference type="GO" id="GO:0012505">
    <property type="term" value="C:endomembrane system"/>
    <property type="evidence" value="ECO:0007669"/>
    <property type="project" value="TreeGrafter"/>
</dbReference>
<evidence type="ECO:0000313" key="4">
    <source>
        <dbReference type="Proteomes" id="UP000728032"/>
    </source>
</evidence>
<feature type="transmembrane region" description="Helical" evidence="1">
    <location>
        <begin position="139"/>
        <end position="159"/>
    </location>
</feature>
<dbReference type="InterPro" id="IPR036273">
    <property type="entry name" value="CRAL/TRIO_N_dom_sf"/>
</dbReference>
<dbReference type="PROSITE" id="PS50191">
    <property type="entry name" value="CRAL_TRIO"/>
    <property type="match status" value="1"/>
</dbReference>
<dbReference type="CDD" id="cd00170">
    <property type="entry name" value="SEC14"/>
    <property type="match status" value="1"/>
</dbReference>
<dbReference type="SMART" id="SM00516">
    <property type="entry name" value="SEC14"/>
    <property type="match status" value="1"/>
</dbReference>
<evidence type="ECO:0000313" key="3">
    <source>
        <dbReference type="EMBL" id="CAD7661287.1"/>
    </source>
</evidence>
<feature type="domain" description="CRAL-TRIO" evidence="2">
    <location>
        <begin position="43"/>
        <end position="199"/>
    </location>
</feature>
<dbReference type="Gene3D" id="3.40.525.10">
    <property type="entry name" value="CRAL-TRIO lipid binding domain"/>
    <property type="match status" value="1"/>
</dbReference>
<accession>A0A7R9MJA6</accession>
<name>A0A7R9MJA6_9ACAR</name>
<dbReference type="AlphaFoldDB" id="A0A7R9MJA6"/>
<dbReference type="GO" id="GO:0140284">
    <property type="term" value="C:endoplasmic reticulum-endosome membrane contact site"/>
    <property type="evidence" value="ECO:0007669"/>
    <property type="project" value="TreeGrafter"/>
</dbReference>
<keyword evidence="1" id="KW-0472">Membrane</keyword>
<dbReference type="OrthoDB" id="75724at2759"/>
<dbReference type="EMBL" id="CAJPVJ010023111">
    <property type="protein sequence ID" value="CAG2178423.1"/>
    <property type="molecule type" value="Genomic_DNA"/>
</dbReference>
<evidence type="ECO:0000259" key="2">
    <source>
        <dbReference type="PROSITE" id="PS50191"/>
    </source>
</evidence>
<protein>
    <recommendedName>
        <fullName evidence="2">CRAL-TRIO domain-containing protein</fullName>
    </recommendedName>
</protein>
<dbReference type="PANTHER" id="PTHR46384">
    <property type="entry name" value="MOTILE SPERM DOMAIN-CONTAINING PROTEIN 2"/>
    <property type="match status" value="1"/>
</dbReference>
<organism evidence="3">
    <name type="scientific">Oppiella nova</name>
    <dbReference type="NCBI Taxonomy" id="334625"/>
    <lineage>
        <taxon>Eukaryota</taxon>
        <taxon>Metazoa</taxon>
        <taxon>Ecdysozoa</taxon>
        <taxon>Arthropoda</taxon>
        <taxon>Chelicerata</taxon>
        <taxon>Arachnida</taxon>
        <taxon>Acari</taxon>
        <taxon>Acariformes</taxon>
        <taxon>Sarcoptiformes</taxon>
        <taxon>Oribatida</taxon>
        <taxon>Brachypylina</taxon>
        <taxon>Oppioidea</taxon>
        <taxon>Oppiidae</taxon>
        <taxon>Oppiella</taxon>
    </lineage>
</organism>
<keyword evidence="1" id="KW-0812">Transmembrane</keyword>
<evidence type="ECO:0000256" key="1">
    <source>
        <dbReference type="SAM" id="Phobius"/>
    </source>
</evidence>
<dbReference type="InterPro" id="IPR053012">
    <property type="entry name" value="ER-organelle_contact"/>
</dbReference>
<dbReference type="PANTHER" id="PTHR46384:SF1">
    <property type="entry name" value="MOTILE SPERM DOMAIN-CONTAINING PROTEIN 2"/>
    <property type="match status" value="1"/>
</dbReference>
<dbReference type="SUPFAM" id="SSF46938">
    <property type="entry name" value="CRAL/TRIO N-terminal domain"/>
    <property type="match status" value="1"/>
</dbReference>
<gene>
    <name evidence="3" type="ORF">ONB1V03_LOCUS17848</name>
</gene>
<dbReference type="Pfam" id="PF00650">
    <property type="entry name" value="CRAL_TRIO"/>
    <property type="match status" value="1"/>
</dbReference>
<dbReference type="Proteomes" id="UP000728032">
    <property type="component" value="Unassembled WGS sequence"/>
</dbReference>
<dbReference type="InterPro" id="IPR001251">
    <property type="entry name" value="CRAL-TRIO_dom"/>
</dbReference>
<keyword evidence="4" id="KW-1185">Reference proteome</keyword>